<accession>A0A174TKU3</accession>
<organism evidence="2 3">
    <name type="scientific">Clostridium baratii</name>
    <dbReference type="NCBI Taxonomy" id="1561"/>
    <lineage>
        <taxon>Bacteria</taxon>
        <taxon>Bacillati</taxon>
        <taxon>Bacillota</taxon>
        <taxon>Clostridia</taxon>
        <taxon>Eubacteriales</taxon>
        <taxon>Clostridiaceae</taxon>
        <taxon>Clostridium</taxon>
    </lineage>
</organism>
<dbReference type="RefSeq" id="WP_055207793.1">
    <property type="nucleotide sequence ID" value="NZ_CZBO01000003.1"/>
</dbReference>
<keyword evidence="1" id="KW-0812">Transmembrane</keyword>
<reference evidence="2 3" key="1">
    <citation type="submission" date="2015-09" db="EMBL/GenBank/DDBJ databases">
        <authorList>
            <consortium name="Pathogen Informatics"/>
        </authorList>
    </citation>
    <scope>NUCLEOTIDE SEQUENCE [LARGE SCALE GENOMIC DNA]</scope>
    <source>
        <strain evidence="2 3">2789STDY5834956</strain>
    </source>
</reference>
<dbReference type="EMBL" id="CZBO01000003">
    <property type="protein sequence ID" value="CUQ10734.1"/>
    <property type="molecule type" value="Genomic_DNA"/>
</dbReference>
<evidence type="ECO:0000256" key="1">
    <source>
        <dbReference type="SAM" id="Phobius"/>
    </source>
</evidence>
<sequence>MNKKIRWIIGALIIISIMLIIGNMTIRNKKLDSKIGEESWIAYFAPSDTGISYGDTNAHMIKIGKSGNIEVSNETAYAFPGIVNYKGDIIYQTTNGIDSLKPINKKTNILKDKNTVGYNMADVLDNKELFYFLLNESFKDDYYSSNIIIGNEENQTLHQIKGFVNGYGDDEDNIYLLTSDMKNKYLKQIHKISVYNQEKISINKNDIILDTIIDANNNMIIVDGYIYCFAVKAHYGVSMLKISSETLQLDSIKDLIKFDSEDNDDRYYPISANSIFYNKGKIYYPTLSGEVYSFDIKTNNFKKEFAISDYDFDSDANIISYYSSNDSELSFLYYENKENKYCLSTYSLDGNLKDKIYLDKLKIKGKEYPHSFIKLNK</sequence>
<evidence type="ECO:0000313" key="3">
    <source>
        <dbReference type="Proteomes" id="UP000095563"/>
    </source>
</evidence>
<evidence type="ECO:0000313" key="2">
    <source>
        <dbReference type="EMBL" id="CUQ10734.1"/>
    </source>
</evidence>
<dbReference type="AlphaFoldDB" id="A0A174TKU3"/>
<gene>
    <name evidence="2" type="ORF">ERS852568_01930</name>
</gene>
<feature type="transmembrane region" description="Helical" evidence="1">
    <location>
        <begin position="7"/>
        <end position="26"/>
    </location>
</feature>
<protein>
    <submittedName>
        <fullName evidence="2">Uncharacterized protein</fullName>
    </submittedName>
</protein>
<name>A0A174TKU3_9CLOT</name>
<proteinExistence type="predicted"/>
<keyword evidence="1" id="KW-0472">Membrane</keyword>
<keyword evidence="1" id="KW-1133">Transmembrane helix</keyword>
<dbReference type="Proteomes" id="UP000095563">
    <property type="component" value="Unassembled WGS sequence"/>
</dbReference>